<gene>
    <name evidence="2" type="ORF">DVK85_05415</name>
</gene>
<proteinExistence type="predicted"/>
<keyword evidence="1" id="KW-1133">Transmembrane helix</keyword>
<protein>
    <submittedName>
        <fullName evidence="2">Uracil phosphoribosyltransferase</fullName>
    </submittedName>
</protein>
<dbReference type="Pfam" id="PF19868">
    <property type="entry name" value="DUF6341"/>
    <property type="match status" value="1"/>
</dbReference>
<keyword evidence="3" id="KW-1185">Reference proteome</keyword>
<feature type="transmembrane region" description="Helical" evidence="1">
    <location>
        <begin position="7"/>
        <end position="26"/>
    </location>
</feature>
<accession>A0A345HAT9</accession>
<dbReference type="GO" id="GO:0016757">
    <property type="term" value="F:glycosyltransferase activity"/>
    <property type="evidence" value="ECO:0007669"/>
    <property type="project" value="UniProtKB-KW"/>
</dbReference>
<evidence type="ECO:0000313" key="3">
    <source>
        <dbReference type="Proteomes" id="UP000253951"/>
    </source>
</evidence>
<feature type="transmembrane region" description="Helical" evidence="1">
    <location>
        <begin position="32"/>
        <end position="53"/>
    </location>
</feature>
<keyword evidence="1" id="KW-0472">Membrane</keyword>
<sequence length="76" mass="9040">MKAFFEAIGYLFTDILFIPMDFIRALELENWWTANIITWVFIITCCVATWYWIKQLQVFKANHADEQDTTAHSFLS</sequence>
<dbReference type="InterPro" id="IPR045922">
    <property type="entry name" value="DUF6341"/>
</dbReference>
<evidence type="ECO:0000313" key="2">
    <source>
        <dbReference type="EMBL" id="AXG73699.1"/>
    </source>
</evidence>
<dbReference type="KEGG" id="fat:DVK85_05415"/>
<keyword evidence="2" id="KW-0328">Glycosyltransferase</keyword>
<reference evidence="2 3" key="1">
    <citation type="submission" date="2018-07" db="EMBL/GenBank/DDBJ databases">
        <title>Complete genome sequence of Flavobacterium arcticum type strain SM1502T.</title>
        <authorList>
            <person name="Li Y."/>
            <person name="Li D.-D."/>
        </authorList>
    </citation>
    <scope>NUCLEOTIDE SEQUENCE [LARGE SCALE GENOMIC DNA]</scope>
    <source>
        <strain evidence="2 3">SM1502</strain>
    </source>
</reference>
<dbReference type="RefSeq" id="WP_114677459.1">
    <property type="nucleotide sequence ID" value="NZ_CP031188.1"/>
</dbReference>
<dbReference type="Proteomes" id="UP000253951">
    <property type="component" value="Chromosome"/>
</dbReference>
<keyword evidence="1" id="KW-0812">Transmembrane</keyword>
<dbReference type="EMBL" id="CP031188">
    <property type="protein sequence ID" value="AXG73699.1"/>
    <property type="molecule type" value="Genomic_DNA"/>
</dbReference>
<keyword evidence="2" id="KW-0808">Transferase</keyword>
<name>A0A345HAT9_9FLAO</name>
<evidence type="ECO:0000256" key="1">
    <source>
        <dbReference type="SAM" id="Phobius"/>
    </source>
</evidence>
<organism evidence="2 3">
    <name type="scientific">Flavobacterium arcticum</name>
    <dbReference type="NCBI Taxonomy" id="1784713"/>
    <lineage>
        <taxon>Bacteria</taxon>
        <taxon>Pseudomonadati</taxon>
        <taxon>Bacteroidota</taxon>
        <taxon>Flavobacteriia</taxon>
        <taxon>Flavobacteriales</taxon>
        <taxon>Flavobacteriaceae</taxon>
        <taxon>Flavobacterium</taxon>
    </lineage>
</organism>
<dbReference type="OrthoDB" id="1467828at2"/>
<dbReference type="AlphaFoldDB" id="A0A345HAT9"/>